<dbReference type="EMBL" id="FMSV02000135">
    <property type="protein sequence ID" value="SEH04930.1"/>
    <property type="molecule type" value="Genomic_DNA"/>
</dbReference>
<dbReference type="InterPro" id="IPR004291">
    <property type="entry name" value="Transposase_IS66_central"/>
</dbReference>
<evidence type="ECO:0000256" key="1">
    <source>
        <dbReference type="SAM" id="MobiDB-lite"/>
    </source>
</evidence>
<name>A0A1H6F483_9GAMM</name>
<dbReference type="Pfam" id="PF03050">
    <property type="entry name" value="DDE_Tnp_IS66"/>
    <property type="match status" value="1"/>
</dbReference>
<protein>
    <submittedName>
        <fullName evidence="3">Transposase IS66 family protein</fullName>
    </submittedName>
</protein>
<dbReference type="AlphaFoldDB" id="A0A1H6F483"/>
<dbReference type="NCBIfam" id="NF033517">
    <property type="entry name" value="transpos_IS66"/>
    <property type="match status" value="1"/>
</dbReference>
<evidence type="ECO:0000313" key="3">
    <source>
        <dbReference type="EMBL" id="SEH04930.1"/>
    </source>
</evidence>
<dbReference type="PANTHER" id="PTHR33678">
    <property type="entry name" value="BLL1576 PROTEIN"/>
    <property type="match status" value="1"/>
</dbReference>
<dbReference type="OrthoDB" id="9800877at2"/>
<dbReference type="Proteomes" id="UP000236724">
    <property type="component" value="Unassembled WGS sequence"/>
</dbReference>
<feature type="compositionally biased region" description="Basic and acidic residues" evidence="1">
    <location>
        <begin position="100"/>
        <end position="120"/>
    </location>
</feature>
<reference evidence="3 4" key="1">
    <citation type="submission" date="2016-10" db="EMBL/GenBank/DDBJ databases">
        <authorList>
            <person name="de Groot N.N."/>
        </authorList>
    </citation>
    <scope>NUCLEOTIDE SEQUENCE [LARGE SCALE GENOMIC DNA]</scope>
    <source>
        <strain evidence="3">MBHS1</strain>
    </source>
</reference>
<evidence type="ECO:0000259" key="2">
    <source>
        <dbReference type="Pfam" id="PF03050"/>
    </source>
</evidence>
<keyword evidence="4" id="KW-1185">Reference proteome</keyword>
<feature type="domain" description="Transposase IS66 central" evidence="2">
    <location>
        <begin position="226"/>
        <end position="488"/>
    </location>
</feature>
<sequence>MTLSDNDLQQINEDWLRERTKKELLYLSHTLLVDLKEARERINQNSANSSVPSGSESPWFHPANDTDSEEDDDTPIPPPPDETENNKTQASPEQDSQDNSDSHNSKETSESKNSSEEQRKPGKQLGAQGFGRTQKLPITGVEHHYACHCAGCGQELTGDTPKRAYTGFYTIDIEYGEPDKPGIRISNIKHLYYDSSCDCGHTTRLAPHREPPEELFEGIELTEWRLVGPALMSLIIFLNMRMRMSRPRIQEFLLLWLNIELSTGTINQCIHEGGRAVDPIENQMVKELLDSKLLHADETTWLIAGKPFWLWVFASSTVTLYYITLRSNELVRNLLGEYKGWLMSDGYKVYREIHKRLRCWAHLLRKAKGIAESLNLEAGTFGKKAQELLKTLMDAVYQAREGPPEENLEEKYQILLVDFKAECERIKGESKHKKARALAVEFLNDWEAIFMVLRHPHMPLTNNEAEHALRHWVIMRKITYGTQTEVGTRVFAVLASVIDTCRKRDVSPWRYLEKVIRERRAGRSAPALPAAQVEGG</sequence>
<evidence type="ECO:0000313" key="4">
    <source>
        <dbReference type="Proteomes" id="UP000236724"/>
    </source>
</evidence>
<dbReference type="RefSeq" id="WP_103918936.1">
    <property type="nucleotide sequence ID" value="NZ_FMSV02000135.1"/>
</dbReference>
<accession>A0A1H6F483</accession>
<dbReference type="PANTHER" id="PTHR33678:SF2">
    <property type="match status" value="1"/>
</dbReference>
<feature type="region of interest" description="Disordered" evidence="1">
    <location>
        <begin position="43"/>
        <end position="132"/>
    </location>
</feature>
<proteinExistence type="predicted"/>
<organism evidence="3 4">
    <name type="scientific">Candidatus Venteria ishoeyi</name>
    <dbReference type="NCBI Taxonomy" id="1899563"/>
    <lineage>
        <taxon>Bacteria</taxon>
        <taxon>Pseudomonadati</taxon>
        <taxon>Pseudomonadota</taxon>
        <taxon>Gammaproteobacteria</taxon>
        <taxon>Thiotrichales</taxon>
        <taxon>Thiotrichaceae</taxon>
        <taxon>Venteria</taxon>
    </lineage>
</organism>
<gene>
    <name evidence="3" type="ORF">MBHS_00783</name>
</gene>
<dbReference type="InterPro" id="IPR052344">
    <property type="entry name" value="Transposase-related"/>
</dbReference>
<feature type="compositionally biased region" description="Polar residues" evidence="1">
    <location>
        <begin position="43"/>
        <end position="56"/>
    </location>
</feature>